<comment type="subcellular location">
    <subcellularLocation>
        <location evidence="1">Nucleus</location>
    </subcellularLocation>
</comment>
<dbReference type="CDD" id="cd00067">
    <property type="entry name" value="GAL4"/>
    <property type="match status" value="2"/>
</dbReference>
<evidence type="ECO:0000256" key="5">
    <source>
        <dbReference type="ARBA" id="ARBA00023242"/>
    </source>
</evidence>
<gene>
    <name evidence="8" type="ORF">LAESUDRAFT_740887</name>
</gene>
<evidence type="ECO:0000313" key="8">
    <source>
        <dbReference type="EMBL" id="KZT11368.1"/>
    </source>
</evidence>
<dbReference type="GeneID" id="63828140"/>
<organism evidence="8 9">
    <name type="scientific">Laetiporus sulphureus 93-53</name>
    <dbReference type="NCBI Taxonomy" id="1314785"/>
    <lineage>
        <taxon>Eukaryota</taxon>
        <taxon>Fungi</taxon>
        <taxon>Dikarya</taxon>
        <taxon>Basidiomycota</taxon>
        <taxon>Agaricomycotina</taxon>
        <taxon>Agaricomycetes</taxon>
        <taxon>Polyporales</taxon>
        <taxon>Laetiporus</taxon>
    </lineage>
</organism>
<dbReference type="Gene3D" id="4.10.240.10">
    <property type="entry name" value="Zn(2)-C6 fungal-type DNA-binding domain"/>
    <property type="match status" value="2"/>
</dbReference>
<evidence type="ECO:0000256" key="4">
    <source>
        <dbReference type="ARBA" id="ARBA00023163"/>
    </source>
</evidence>
<dbReference type="PANTHER" id="PTHR47338">
    <property type="entry name" value="ZN(II)2CYS6 TRANSCRIPTION FACTOR (EUROFUNG)-RELATED"/>
    <property type="match status" value="1"/>
</dbReference>
<dbReference type="PROSITE" id="PS50048">
    <property type="entry name" value="ZN2_CY6_FUNGAL_2"/>
    <property type="match status" value="2"/>
</dbReference>
<proteinExistence type="predicted"/>
<dbReference type="SMART" id="SM00066">
    <property type="entry name" value="GAL4"/>
    <property type="match status" value="2"/>
</dbReference>
<dbReference type="PROSITE" id="PS00463">
    <property type="entry name" value="ZN2_CY6_FUNGAL_1"/>
    <property type="match status" value="1"/>
</dbReference>
<dbReference type="STRING" id="1314785.A0A165H7W3"/>
<keyword evidence="9" id="KW-1185">Reference proteome</keyword>
<evidence type="ECO:0000256" key="2">
    <source>
        <dbReference type="ARBA" id="ARBA00022723"/>
    </source>
</evidence>
<keyword evidence="5" id="KW-0539">Nucleus</keyword>
<keyword evidence="4" id="KW-0804">Transcription</keyword>
<name>A0A165H7W3_9APHY</name>
<feature type="domain" description="Zn(2)-C6 fungal-type" evidence="7">
    <location>
        <begin position="4"/>
        <end position="36"/>
    </location>
</feature>
<accession>A0A165H7W3</accession>
<dbReference type="Proteomes" id="UP000076871">
    <property type="component" value="Unassembled WGS sequence"/>
</dbReference>
<dbReference type="OrthoDB" id="2017365at2759"/>
<keyword evidence="2" id="KW-0479">Metal-binding</keyword>
<dbReference type="GO" id="GO:0000981">
    <property type="term" value="F:DNA-binding transcription factor activity, RNA polymerase II-specific"/>
    <property type="evidence" value="ECO:0007669"/>
    <property type="project" value="InterPro"/>
</dbReference>
<dbReference type="GO" id="GO:0008270">
    <property type="term" value="F:zinc ion binding"/>
    <property type="evidence" value="ECO:0007669"/>
    <property type="project" value="InterPro"/>
</dbReference>
<dbReference type="SUPFAM" id="SSF57701">
    <property type="entry name" value="Zn2/Cys6 DNA-binding domain"/>
    <property type="match status" value="2"/>
</dbReference>
<dbReference type="InParanoid" id="A0A165H7W3"/>
<dbReference type="PANTHER" id="PTHR47338:SF29">
    <property type="entry name" value="ZN(2)-C6 FUNGAL-TYPE DOMAIN-CONTAINING PROTEIN"/>
    <property type="match status" value="1"/>
</dbReference>
<feature type="domain" description="Zn(2)-C6 fungal-type" evidence="7">
    <location>
        <begin position="54"/>
        <end position="86"/>
    </location>
</feature>
<dbReference type="GO" id="GO:0005634">
    <property type="term" value="C:nucleus"/>
    <property type="evidence" value="ECO:0007669"/>
    <property type="project" value="UniProtKB-SubCell"/>
</dbReference>
<dbReference type="InterPro" id="IPR050815">
    <property type="entry name" value="TF_fung"/>
</dbReference>
<dbReference type="AlphaFoldDB" id="A0A165H7W3"/>
<reference evidence="8 9" key="1">
    <citation type="journal article" date="2016" name="Mol. Biol. Evol.">
        <title>Comparative Genomics of Early-Diverging Mushroom-Forming Fungi Provides Insights into the Origins of Lignocellulose Decay Capabilities.</title>
        <authorList>
            <person name="Nagy L.G."/>
            <person name="Riley R."/>
            <person name="Tritt A."/>
            <person name="Adam C."/>
            <person name="Daum C."/>
            <person name="Floudas D."/>
            <person name="Sun H."/>
            <person name="Yadav J.S."/>
            <person name="Pangilinan J."/>
            <person name="Larsson K.H."/>
            <person name="Matsuura K."/>
            <person name="Barry K."/>
            <person name="Labutti K."/>
            <person name="Kuo R."/>
            <person name="Ohm R.A."/>
            <person name="Bhattacharya S.S."/>
            <person name="Shirouzu T."/>
            <person name="Yoshinaga Y."/>
            <person name="Martin F.M."/>
            <person name="Grigoriev I.V."/>
            <person name="Hibbett D.S."/>
        </authorList>
    </citation>
    <scope>NUCLEOTIDE SEQUENCE [LARGE SCALE GENOMIC DNA]</scope>
    <source>
        <strain evidence="8 9">93-53</strain>
    </source>
</reference>
<dbReference type="RefSeq" id="XP_040769108.1">
    <property type="nucleotide sequence ID" value="XM_040911111.1"/>
</dbReference>
<evidence type="ECO:0000313" key="9">
    <source>
        <dbReference type="Proteomes" id="UP000076871"/>
    </source>
</evidence>
<evidence type="ECO:0000259" key="7">
    <source>
        <dbReference type="PROSITE" id="PS50048"/>
    </source>
</evidence>
<evidence type="ECO:0000256" key="1">
    <source>
        <dbReference type="ARBA" id="ARBA00004123"/>
    </source>
</evidence>
<feature type="coiled-coil region" evidence="6">
    <location>
        <begin position="95"/>
        <end position="122"/>
    </location>
</feature>
<keyword evidence="6" id="KW-0175">Coiled coil</keyword>
<dbReference type="InterPro" id="IPR001138">
    <property type="entry name" value="Zn2Cys6_DnaBD"/>
</dbReference>
<dbReference type="EMBL" id="KV427607">
    <property type="protein sequence ID" value="KZT11368.1"/>
    <property type="molecule type" value="Genomic_DNA"/>
</dbReference>
<sequence length="601" mass="67342">MTQTCSTCRSRKVRCDGVHPICGPCSRARRSVTCSYVNSPSEVTRGPLLQKGNACYACRRKKKKCDARRPFCTTCEVAGKQDECQYEENVQRNLTESLMARNRALEERIAELERQQGSYSAATEQRNQASPLATAHVLDLLSNPGSMSAQSWIPFLPNLSTLPDLTCPSILNNLDFAFQVTEHASSTEIVSPGATLIGYSSIQQLSEFRMTFLNHHGQLGISFPEPKMRAIMNGDLSGTYAHPVLIHVAQLMGCRLWQDQHRMNLNGTIENIQLQLTNRALLENPDPVTKLQVHSVLAIYFLIKRMMHEGRDQLVKGAQVAAEFRMRFDMLVAGGLPSLQDEPDVAQEHICALSQLMYLDKAATIVLNDPSLLGADYDQQFRTLPYVFPTISKNNLVVLRARSVDFLHRSRQLAARWMELILSIGATQVGSTSDAQMHWYEEYWELLEDVSDHIGHLSPMLLKTGFFRQREFALALRMCLIVSLTAAAELHRLLANHHTESRLKSINVILEIVALTKGLQDEDYIFLDPILGVCWSMVAIVLNQERMCPIDASSSVEWKSSFTVIRYSAHKLGHTLPFMENSVESINGVAVDSEGPSGSFE</sequence>
<evidence type="ECO:0000256" key="6">
    <source>
        <dbReference type="SAM" id="Coils"/>
    </source>
</evidence>
<dbReference type="Pfam" id="PF00172">
    <property type="entry name" value="Zn_clus"/>
    <property type="match status" value="2"/>
</dbReference>
<protein>
    <recommendedName>
        <fullName evidence="7">Zn(2)-C6 fungal-type domain-containing protein</fullName>
    </recommendedName>
</protein>
<dbReference type="InterPro" id="IPR036864">
    <property type="entry name" value="Zn2-C6_fun-type_DNA-bd_sf"/>
</dbReference>
<keyword evidence="3" id="KW-0805">Transcription regulation</keyword>
<evidence type="ECO:0000256" key="3">
    <source>
        <dbReference type="ARBA" id="ARBA00023015"/>
    </source>
</evidence>